<proteinExistence type="predicted"/>
<dbReference type="Pfam" id="PF01869">
    <property type="entry name" value="BcrAD_BadFG"/>
    <property type="match status" value="1"/>
</dbReference>
<keyword evidence="2" id="KW-0808">Transferase</keyword>
<dbReference type="PANTHER" id="PTHR43190:SF3">
    <property type="entry name" value="N-ACETYL-D-GLUCOSAMINE KINASE"/>
    <property type="match status" value="1"/>
</dbReference>
<evidence type="ECO:0000313" key="3">
    <source>
        <dbReference type="Proteomes" id="UP000184221"/>
    </source>
</evidence>
<accession>A0A1M5WFZ4</accession>
<dbReference type="OrthoDB" id="63487at2"/>
<reference evidence="2 3" key="1">
    <citation type="submission" date="2016-11" db="EMBL/GenBank/DDBJ databases">
        <authorList>
            <person name="Jaros S."/>
            <person name="Januszkiewicz K."/>
            <person name="Wedrychowicz H."/>
        </authorList>
    </citation>
    <scope>NUCLEOTIDE SEQUENCE [LARGE SCALE GENOMIC DNA]</scope>
    <source>
        <strain evidence="2 3">DSM 29431</strain>
    </source>
</reference>
<keyword evidence="3" id="KW-1185">Reference proteome</keyword>
<dbReference type="EMBL" id="FQXC01000004">
    <property type="protein sequence ID" value="SHH86318.1"/>
    <property type="molecule type" value="Genomic_DNA"/>
</dbReference>
<dbReference type="InterPro" id="IPR052519">
    <property type="entry name" value="Euk-type_GlcNAc_Kinase"/>
</dbReference>
<dbReference type="PANTHER" id="PTHR43190">
    <property type="entry name" value="N-ACETYL-D-GLUCOSAMINE KINASE"/>
    <property type="match status" value="1"/>
</dbReference>
<feature type="domain" description="ATPase BadF/BadG/BcrA/BcrD type" evidence="1">
    <location>
        <begin position="8"/>
        <end position="254"/>
    </location>
</feature>
<dbReference type="RefSeq" id="WP_072779374.1">
    <property type="nucleotide sequence ID" value="NZ_FQXC01000004.1"/>
</dbReference>
<gene>
    <name evidence="2" type="ORF">SAMN05443551_3441</name>
</gene>
<organism evidence="2 3">
    <name type="scientific">Marivita hallyeonensis</name>
    <dbReference type="NCBI Taxonomy" id="996342"/>
    <lineage>
        <taxon>Bacteria</taxon>
        <taxon>Pseudomonadati</taxon>
        <taxon>Pseudomonadota</taxon>
        <taxon>Alphaproteobacteria</taxon>
        <taxon>Rhodobacterales</taxon>
        <taxon>Roseobacteraceae</taxon>
        <taxon>Marivita</taxon>
    </lineage>
</organism>
<dbReference type="CDD" id="cd24082">
    <property type="entry name" value="ASKHA_NBD_GspK-like"/>
    <property type="match status" value="1"/>
</dbReference>
<evidence type="ECO:0000259" key="1">
    <source>
        <dbReference type="Pfam" id="PF01869"/>
    </source>
</evidence>
<dbReference type="SUPFAM" id="SSF53067">
    <property type="entry name" value="Actin-like ATPase domain"/>
    <property type="match status" value="2"/>
</dbReference>
<keyword evidence="2" id="KW-0418">Kinase</keyword>
<dbReference type="Proteomes" id="UP000184221">
    <property type="component" value="Unassembled WGS sequence"/>
</dbReference>
<dbReference type="STRING" id="996342.SAMN05443551_3441"/>
<dbReference type="InterPro" id="IPR043129">
    <property type="entry name" value="ATPase_NBD"/>
</dbReference>
<protein>
    <submittedName>
        <fullName evidence="2">Glucosamine kinase</fullName>
    </submittedName>
</protein>
<dbReference type="AlphaFoldDB" id="A0A1M5WFZ4"/>
<dbReference type="InterPro" id="IPR002731">
    <property type="entry name" value="ATPase_BadF"/>
</dbReference>
<evidence type="ECO:0000313" key="2">
    <source>
        <dbReference type="EMBL" id="SHH86318.1"/>
    </source>
</evidence>
<sequence>MRSKRYLIGVDGGGSGCRVALAAPDGRIVAQATGGPANFTTDPDGAIANALHAIEEVAAAAGLDAEGLEACIAHLGLAGVMDQADERAVADAMPFRNMAVSDDRATMVAGALGDRDGVLLALGTGTIIAAQRRGQVRYLGGWGPVLADQASGGWLGRRALQIAMQTEDGLLPNTGFTATVMGHFEGDPIAVVKFAASAQPKEFAAFAPVVFDCAGAGDEQAKALIEEGVAYLEACLDAVQFDETCVLCLAGGVGPRYAPYLEKRYKARIVSALGTALDGALSLARKLRDSEGG</sequence>
<name>A0A1M5WFZ4_9RHOB</name>
<dbReference type="GO" id="GO:0016301">
    <property type="term" value="F:kinase activity"/>
    <property type="evidence" value="ECO:0007669"/>
    <property type="project" value="UniProtKB-KW"/>
</dbReference>
<dbReference type="Gene3D" id="3.30.420.40">
    <property type="match status" value="2"/>
</dbReference>